<organism evidence="2 3">
    <name type="scientific">Plectosphaerella cucumerina</name>
    <dbReference type="NCBI Taxonomy" id="40658"/>
    <lineage>
        <taxon>Eukaryota</taxon>
        <taxon>Fungi</taxon>
        <taxon>Dikarya</taxon>
        <taxon>Ascomycota</taxon>
        <taxon>Pezizomycotina</taxon>
        <taxon>Sordariomycetes</taxon>
        <taxon>Hypocreomycetidae</taxon>
        <taxon>Glomerellales</taxon>
        <taxon>Plectosphaerellaceae</taxon>
        <taxon>Plectosphaerella</taxon>
    </lineage>
</organism>
<dbReference type="Proteomes" id="UP000813385">
    <property type="component" value="Unassembled WGS sequence"/>
</dbReference>
<gene>
    <name evidence="2" type="ORF">B0T11DRAFT_69516</name>
</gene>
<reference evidence="2" key="1">
    <citation type="journal article" date="2021" name="Nat. Commun.">
        <title>Genetic determinants of endophytism in the Arabidopsis root mycobiome.</title>
        <authorList>
            <person name="Mesny F."/>
            <person name="Miyauchi S."/>
            <person name="Thiergart T."/>
            <person name="Pickel B."/>
            <person name="Atanasova L."/>
            <person name="Karlsson M."/>
            <person name="Huettel B."/>
            <person name="Barry K.W."/>
            <person name="Haridas S."/>
            <person name="Chen C."/>
            <person name="Bauer D."/>
            <person name="Andreopoulos W."/>
            <person name="Pangilinan J."/>
            <person name="LaButti K."/>
            <person name="Riley R."/>
            <person name="Lipzen A."/>
            <person name="Clum A."/>
            <person name="Drula E."/>
            <person name="Henrissat B."/>
            <person name="Kohler A."/>
            <person name="Grigoriev I.V."/>
            <person name="Martin F.M."/>
            <person name="Hacquard S."/>
        </authorList>
    </citation>
    <scope>NUCLEOTIDE SEQUENCE</scope>
    <source>
        <strain evidence="2">MPI-CAGE-AT-0016</strain>
    </source>
</reference>
<evidence type="ECO:0000313" key="3">
    <source>
        <dbReference type="Proteomes" id="UP000813385"/>
    </source>
</evidence>
<accession>A0A8K0TK78</accession>
<evidence type="ECO:0000313" key="2">
    <source>
        <dbReference type="EMBL" id="KAH7369020.1"/>
    </source>
</evidence>
<dbReference type="EMBL" id="JAGPXD010000002">
    <property type="protein sequence ID" value="KAH7369020.1"/>
    <property type="molecule type" value="Genomic_DNA"/>
</dbReference>
<comment type="caution">
    <text evidence="2">The sequence shown here is derived from an EMBL/GenBank/DDBJ whole genome shotgun (WGS) entry which is preliminary data.</text>
</comment>
<proteinExistence type="predicted"/>
<dbReference type="AlphaFoldDB" id="A0A8K0TK78"/>
<feature type="region of interest" description="Disordered" evidence="1">
    <location>
        <begin position="203"/>
        <end position="233"/>
    </location>
</feature>
<evidence type="ECO:0000256" key="1">
    <source>
        <dbReference type="SAM" id="MobiDB-lite"/>
    </source>
</evidence>
<sequence>MRSFHRMSPKEYSEVPANMLPSSNPTEAAHQLLVGILRVVRCGNALSSAYRGSPWLRLVTDKRAHCDRDTPCPASAAAVLLAGLLQSAGPSQDRSCRGQSSVFHKLDKGIGRSVDIIVSVFPRLVSSHPSPLPLFFFSSVPTTQAICRQHRRPLYRLPRHLAPAPGRRPIIPRIKSRDRSHSRNEGPFLQHLLKYFRNDDNQADHIPYSRPSERRPPTVASPRSATIRLSRRV</sequence>
<keyword evidence="3" id="KW-1185">Reference proteome</keyword>
<name>A0A8K0TK78_9PEZI</name>
<protein>
    <submittedName>
        <fullName evidence="2">Uncharacterized protein</fullName>
    </submittedName>
</protein>